<dbReference type="GO" id="GO:0016020">
    <property type="term" value="C:membrane"/>
    <property type="evidence" value="ECO:0007669"/>
    <property type="project" value="UniProtKB-SubCell"/>
</dbReference>
<name>A0A8H3ICX8_9LECA</name>
<keyword evidence="4 7" id="KW-0472">Membrane</keyword>
<feature type="transmembrane region" description="Helical" evidence="7">
    <location>
        <begin position="131"/>
        <end position="153"/>
    </location>
</feature>
<feature type="compositionally biased region" description="Basic and acidic residues" evidence="6">
    <location>
        <begin position="265"/>
        <end position="285"/>
    </location>
</feature>
<protein>
    <recommendedName>
        <fullName evidence="8">Rhodopsin domain-containing protein</fullName>
    </recommendedName>
</protein>
<evidence type="ECO:0000256" key="7">
    <source>
        <dbReference type="SAM" id="Phobius"/>
    </source>
</evidence>
<feature type="domain" description="Rhodopsin" evidence="8">
    <location>
        <begin position="184"/>
        <end position="221"/>
    </location>
</feature>
<dbReference type="Pfam" id="PF20684">
    <property type="entry name" value="Fung_rhodopsin"/>
    <property type="match status" value="2"/>
</dbReference>
<accession>A0A8H3ICX8</accession>
<feature type="transmembrane region" description="Helical" evidence="7">
    <location>
        <begin position="52"/>
        <end position="75"/>
    </location>
</feature>
<evidence type="ECO:0000256" key="1">
    <source>
        <dbReference type="ARBA" id="ARBA00004141"/>
    </source>
</evidence>
<dbReference type="InterPro" id="IPR052337">
    <property type="entry name" value="SAT4-like"/>
</dbReference>
<reference evidence="9" key="1">
    <citation type="submission" date="2021-03" db="EMBL/GenBank/DDBJ databases">
        <authorList>
            <person name="Tagirdzhanova G."/>
        </authorList>
    </citation>
    <scope>NUCLEOTIDE SEQUENCE</scope>
</reference>
<evidence type="ECO:0000256" key="5">
    <source>
        <dbReference type="ARBA" id="ARBA00038359"/>
    </source>
</evidence>
<evidence type="ECO:0000256" key="6">
    <source>
        <dbReference type="SAM" id="MobiDB-lite"/>
    </source>
</evidence>
<feature type="compositionally biased region" description="Polar residues" evidence="6">
    <location>
        <begin position="286"/>
        <end position="296"/>
    </location>
</feature>
<feature type="transmembrane region" description="Helical" evidence="7">
    <location>
        <begin position="95"/>
        <end position="119"/>
    </location>
</feature>
<comment type="caution">
    <text evidence="9">The sequence shown here is derived from an EMBL/GenBank/DDBJ whole genome shotgun (WGS) entry which is preliminary data.</text>
</comment>
<keyword evidence="2 7" id="KW-0812">Transmembrane</keyword>
<keyword evidence="3 7" id="KW-1133">Transmembrane helix</keyword>
<keyword evidence="10" id="KW-1185">Reference proteome</keyword>
<dbReference type="PANTHER" id="PTHR33048">
    <property type="entry name" value="PTH11-LIKE INTEGRAL MEMBRANE PROTEIN (AFU_ORTHOLOGUE AFUA_5G11245)"/>
    <property type="match status" value="1"/>
</dbReference>
<dbReference type="PANTHER" id="PTHR33048:SF47">
    <property type="entry name" value="INTEGRAL MEMBRANE PROTEIN-RELATED"/>
    <property type="match status" value="1"/>
</dbReference>
<evidence type="ECO:0000256" key="2">
    <source>
        <dbReference type="ARBA" id="ARBA00022692"/>
    </source>
</evidence>
<evidence type="ECO:0000256" key="3">
    <source>
        <dbReference type="ARBA" id="ARBA00022989"/>
    </source>
</evidence>
<comment type="similarity">
    <text evidence="5">Belongs to the SAT4 family.</text>
</comment>
<evidence type="ECO:0000313" key="9">
    <source>
        <dbReference type="EMBL" id="CAF9923452.1"/>
    </source>
</evidence>
<evidence type="ECO:0000259" key="8">
    <source>
        <dbReference type="Pfam" id="PF20684"/>
    </source>
</evidence>
<evidence type="ECO:0000313" key="10">
    <source>
        <dbReference type="Proteomes" id="UP000664169"/>
    </source>
</evidence>
<dbReference type="InterPro" id="IPR049326">
    <property type="entry name" value="Rhodopsin_dom_fungi"/>
</dbReference>
<evidence type="ECO:0000256" key="4">
    <source>
        <dbReference type="ARBA" id="ARBA00023136"/>
    </source>
</evidence>
<organism evidence="9 10">
    <name type="scientific">Gomphillus americanus</name>
    <dbReference type="NCBI Taxonomy" id="1940652"/>
    <lineage>
        <taxon>Eukaryota</taxon>
        <taxon>Fungi</taxon>
        <taxon>Dikarya</taxon>
        <taxon>Ascomycota</taxon>
        <taxon>Pezizomycotina</taxon>
        <taxon>Lecanoromycetes</taxon>
        <taxon>OSLEUM clade</taxon>
        <taxon>Ostropomycetidae</taxon>
        <taxon>Ostropales</taxon>
        <taxon>Graphidaceae</taxon>
        <taxon>Gomphilloideae</taxon>
        <taxon>Gomphillus</taxon>
    </lineage>
</organism>
<feature type="domain" description="Rhodopsin" evidence="8">
    <location>
        <begin position="36"/>
        <end position="176"/>
    </location>
</feature>
<dbReference type="AlphaFoldDB" id="A0A8H3ICX8"/>
<dbReference type="Proteomes" id="UP000664169">
    <property type="component" value="Unassembled WGS sequence"/>
</dbReference>
<proteinExistence type="inferred from homology"/>
<dbReference type="OrthoDB" id="3934549at2759"/>
<sequence>MDAAETANLPPDVDLRAQYAGGLIAMTVIAVLVAWLRMYVRAYMIKNLGWDDWAMFIATFLTILTNAFLIQAYYLGLGRHIVYVPPEQIPDTFRFLWMAEPTNLFALYTVRVSISLSFLRIVPKTRKIFRGLIWATIIGLTLSDIYVTVIYFAECIPIQKVWLPDTPGWCISNAAYQAGPWTYQDPDKTWTLAQLCLWAPLEICVGMICGCLPCLKPLFDRGIKSATQGGTRTYGLGTHTDETADWKVVTKSNQEKKMRAQSMRLDSDTSLHALKENPVHTDKIQKTTTIEWSSTQGRKEEMEQ</sequence>
<comment type="subcellular location">
    <subcellularLocation>
        <location evidence="1">Membrane</location>
        <topology evidence="1">Multi-pass membrane protein</topology>
    </subcellularLocation>
</comment>
<dbReference type="EMBL" id="CAJPDQ010000019">
    <property type="protein sequence ID" value="CAF9923452.1"/>
    <property type="molecule type" value="Genomic_DNA"/>
</dbReference>
<feature type="region of interest" description="Disordered" evidence="6">
    <location>
        <begin position="265"/>
        <end position="304"/>
    </location>
</feature>
<feature type="transmembrane region" description="Helical" evidence="7">
    <location>
        <begin position="19"/>
        <end position="40"/>
    </location>
</feature>
<gene>
    <name evidence="9" type="ORF">GOMPHAMPRED_002843</name>
</gene>